<protein>
    <submittedName>
        <fullName evidence="2">Uncharacterized protein</fullName>
    </submittedName>
</protein>
<gene>
    <name evidence="2" type="ORF">B0T26DRAFT_739017</name>
</gene>
<evidence type="ECO:0000256" key="1">
    <source>
        <dbReference type="SAM" id="MobiDB-lite"/>
    </source>
</evidence>
<feature type="region of interest" description="Disordered" evidence="1">
    <location>
        <begin position="128"/>
        <end position="148"/>
    </location>
</feature>
<dbReference type="AlphaFoldDB" id="A0AA40B719"/>
<organism evidence="2 3">
    <name type="scientific">Lasiosphaeria miniovina</name>
    <dbReference type="NCBI Taxonomy" id="1954250"/>
    <lineage>
        <taxon>Eukaryota</taxon>
        <taxon>Fungi</taxon>
        <taxon>Dikarya</taxon>
        <taxon>Ascomycota</taxon>
        <taxon>Pezizomycotina</taxon>
        <taxon>Sordariomycetes</taxon>
        <taxon>Sordariomycetidae</taxon>
        <taxon>Sordariales</taxon>
        <taxon>Lasiosphaeriaceae</taxon>
        <taxon>Lasiosphaeria</taxon>
    </lineage>
</organism>
<sequence>MPPPVRHLILPFDLRDDPSAMWDSKKRDMMSSIFPGTTGISSDRLFVRNGSIAEDRNGRDMEDWKPLFHIIKDHFEGLGVSITEVIYWGDFVYIVLKHRDTDFSKLPCQAANISCVYLFDDEMGRPPAPQARRLLDPTPGNPDDSQYDTLQPRLRDRVGNEFMTVASHGFSGEYGTQIGELIMEVSHTDVALNDDTPQPVWLKKLTLTKECQTGDMVYLDSPDTGCIEGMLMKSSFQAVPSDDGSPEQQWVFTAWYYLGQDSAINLPEEICGSAIWKKDGDVLGFFRYAPKEGFMMDWCAGIAAGELITRGFTLVNTGDRA</sequence>
<comment type="caution">
    <text evidence="2">The sequence shown here is derived from an EMBL/GenBank/DDBJ whole genome shotgun (WGS) entry which is preliminary data.</text>
</comment>
<dbReference type="Proteomes" id="UP001172101">
    <property type="component" value="Unassembled WGS sequence"/>
</dbReference>
<proteinExistence type="predicted"/>
<evidence type="ECO:0000313" key="3">
    <source>
        <dbReference type="Proteomes" id="UP001172101"/>
    </source>
</evidence>
<keyword evidence="3" id="KW-1185">Reference proteome</keyword>
<name>A0AA40B719_9PEZI</name>
<dbReference type="RefSeq" id="XP_060301632.1">
    <property type="nucleotide sequence ID" value="XM_060443657.1"/>
</dbReference>
<evidence type="ECO:0000313" key="2">
    <source>
        <dbReference type="EMBL" id="KAK0728777.1"/>
    </source>
</evidence>
<accession>A0AA40B719</accession>
<dbReference type="EMBL" id="JAUIRO010000002">
    <property type="protein sequence ID" value="KAK0728777.1"/>
    <property type="molecule type" value="Genomic_DNA"/>
</dbReference>
<reference evidence="2" key="1">
    <citation type="submission" date="2023-06" db="EMBL/GenBank/DDBJ databases">
        <title>Genome-scale phylogeny and comparative genomics of the fungal order Sordariales.</title>
        <authorList>
            <consortium name="Lawrence Berkeley National Laboratory"/>
            <person name="Hensen N."/>
            <person name="Bonometti L."/>
            <person name="Westerberg I."/>
            <person name="Brannstrom I.O."/>
            <person name="Guillou S."/>
            <person name="Cros-Aarteil S."/>
            <person name="Calhoun S."/>
            <person name="Haridas S."/>
            <person name="Kuo A."/>
            <person name="Mondo S."/>
            <person name="Pangilinan J."/>
            <person name="Riley R."/>
            <person name="LaButti K."/>
            <person name="Andreopoulos B."/>
            <person name="Lipzen A."/>
            <person name="Chen C."/>
            <person name="Yanf M."/>
            <person name="Daum C."/>
            <person name="Ng V."/>
            <person name="Clum A."/>
            <person name="Steindorff A."/>
            <person name="Ohm R."/>
            <person name="Martin F."/>
            <person name="Silar P."/>
            <person name="Natvig D."/>
            <person name="Lalanne C."/>
            <person name="Gautier V."/>
            <person name="Ament-velasquez S.L."/>
            <person name="Kruys A."/>
            <person name="Hutchinson M.I."/>
            <person name="Powell A.J."/>
            <person name="Barry K."/>
            <person name="Miller A.N."/>
            <person name="Grigoriev I.V."/>
            <person name="Debuchy R."/>
            <person name="Gladieux P."/>
            <person name="Thoren M.H."/>
            <person name="Johannesson H."/>
        </authorList>
    </citation>
    <scope>NUCLEOTIDE SEQUENCE</scope>
    <source>
        <strain evidence="2">SMH2392-1A</strain>
    </source>
</reference>
<dbReference type="GeneID" id="85326927"/>